<gene>
    <name evidence="5" type="ORF">GCM10009118_03310</name>
</gene>
<evidence type="ECO:0000313" key="6">
    <source>
        <dbReference type="Proteomes" id="UP001501126"/>
    </source>
</evidence>
<dbReference type="Pfam" id="PF03965">
    <property type="entry name" value="Penicillinase_R"/>
    <property type="match status" value="1"/>
</dbReference>
<reference evidence="5 6" key="1">
    <citation type="journal article" date="2019" name="Int. J. Syst. Evol. Microbiol.">
        <title>The Global Catalogue of Microorganisms (GCM) 10K type strain sequencing project: providing services to taxonomists for standard genome sequencing and annotation.</title>
        <authorList>
            <consortium name="The Broad Institute Genomics Platform"/>
            <consortium name="The Broad Institute Genome Sequencing Center for Infectious Disease"/>
            <person name="Wu L."/>
            <person name="Ma J."/>
        </authorList>
    </citation>
    <scope>NUCLEOTIDE SEQUENCE [LARGE SCALE GENOMIC DNA]</scope>
    <source>
        <strain evidence="5 6">JCM 16083</strain>
    </source>
</reference>
<evidence type="ECO:0000256" key="2">
    <source>
        <dbReference type="ARBA" id="ARBA00023015"/>
    </source>
</evidence>
<dbReference type="InterPro" id="IPR036390">
    <property type="entry name" value="WH_DNA-bd_sf"/>
</dbReference>
<evidence type="ECO:0000313" key="5">
    <source>
        <dbReference type="EMBL" id="GAA0873923.1"/>
    </source>
</evidence>
<dbReference type="SUPFAM" id="SSF46785">
    <property type="entry name" value="Winged helix' DNA-binding domain"/>
    <property type="match status" value="1"/>
</dbReference>
<dbReference type="PIRSF" id="PIRSF019455">
    <property type="entry name" value="CopR_AtkY"/>
    <property type="match status" value="1"/>
</dbReference>
<dbReference type="InterPro" id="IPR036388">
    <property type="entry name" value="WH-like_DNA-bd_sf"/>
</dbReference>
<dbReference type="InterPro" id="IPR005650">
    <property type="entry name" value="BlaI_family"/>
</dbReference>
<keyword evidence="3" id="KW-0238">DNA-binding</keyword>
<organism evidence="5 6">
    <name type="scientific">Wandonia haliotis</name>
    <dbReference type="NCBI Taxonomy" id="574963"/>
    <lineage>
        <taxon>Bacteria</taxon>
        <taxon>Pseudomonadati</taxon>
        <taxon>Bacteroidota</taxon>
        <taxon>Flavobacteriia</taxon>
        <taxon>Flavobacteriales</taxon>
        <taxon>Crocinitomicaceae</taxon>
        <taxon>Wandonia</taxon>
    </lineage>
</organism>
<dbReference type="RefSeq" id="WP_343784452.1">
    <property type="nucleotide sequence ID" value="NZ_BAAAFH010000003.1"/>
</dbReference>
<dbReference type="EMBL" id="BAAAFH010000003">
    <property type="protein sequence ID" value="GAA0873923.1"/>
    <property type="molecule type" value="Genomic_DNA"/>
</dbReference>
<keyword evidence="4" id="KW-0804">Transcription</keyword>
<keyword evidence="2" id="KW-0805">Transcription regulation</keyword>
<dbReference type="Proteomes" id="UP001501126">
    <property type="component" value="Unassembled WGS sequence"/>
</dbReference>
<keyword evidence="6" id="KW-1185">Reference proteome</keyword>
<evidence type="ECO:0000256" key="3">
    <source>
        <dbReference type="ARBA" id="ARBA00023125"/>
    </source>
</evidence>
<name>A0ABN1ML19_9FLAO</name>
<comment type="caution">
    <text evidence="5">The sequence shown here is derived from an EMBL/GenBank/DDBJ whole genome shotgun (WGS) entry which is preliminary data.</text>
</comment>
<evidence type="ECO:0000256" key="4">
    <source>
        <dbReference type="ARBA" id="ARBA00023163"/>
    </source>
</evidence>
<evidence type="ECO:0000256" key="1">
    <source>
        <dbReference type="ARBA" id="ARBA00011046"/>
    </source>
</evidence>
<accession>A0ABN1ML19</accession>
<sequence>MTKEKDTLRLTASEEQVMLRLWELGQATVTDLLALYPEPKPAYNTVSTLIRILERKKIVRHKPKGRGYIYTPKISKETYRDELAKHLITKYFDNNTEAVLSYYNKTKTLDDLLK</sequence>
<protein>
    <submittedName>
        <fullName evidence="5">BlaI/MecI/CopY family transcriptional regulator</fullName>
    </submittedName>
</protein>
<proteinExistence type="inferred from homology"/>
<comment type="similarity">
    <text evidence="1">Belongs to the BlaI transcriptional regulatory family.</text>
</comment>
<dbReference type="Gene3D" id="1.10.10.10">
    <property type="entry name" value="Winged helix-like DNA-binding domain superfamily/Winged helix DNA-binding domain"/>
    <property type="match status" value="1"/>
</dbReference>